<proteinExistence type="predicted"/>
<dbReference type="GeneID" id="108806278"/>
<dbReference type="AlphaFoldDB" id="A0A6J0JDZ8"/>
<dbReference type="RefSeq" id="XP_018433848.2">
    <property type="nucleotide sequence ID" value="XM_018578346.2"/>
</dbReference>
<keyword evidence="3" id="KW-1185">Reference proteome</keyword>
<keyword evidence="1" id="KW-0175">Coiled coil</keyword>
<evidence type="ECO:0000256" key="1">
    <source>
        <dbReference type="SAM" id="Coils"/>
    </source>
</evidence>
<sequence>MGVKSVSRESSDRKSWDNIFKSLVKILQTKQDHIESLLKDRKTLEDKIKTKHESWISDVRNYDQQLSLMKREIETMEMMQFLETSKFNLLSVLKERDRSICNLKSDETVDELKYFKAWFDILTSKENGDSEAAESLEAKIRKLKLEYEKKCEISDLLRENGFARSEFKCIESGFIDKLKRKDDEIAQANAKISSLVSYQEQLLSSNHEKDEIISSLKAKVAELEGGFTKKGDEGVSKLSRDVESLNKSRSLTRCTTRDKGSDGNTVGSQEIRRSKRQKVNKTSVTVSETPKLFTSTFRLPKLKSPPSSGGAK</sequence>
<dbReference type="OrthoDB" id="1921280at2759"/>
<evidence type="ECO:0000313" key="3">
    <source>
        <dbReference type="Proteomes" id="UP000504610"/>
    </source>
</evidence>
<accession>A0A6J0JDZ8</accession>
<dbReference type="PANTHER" id="PTHR35992:SF1">
    <property type="entry name" value="CYTOMATRIX PROTEIN-LIKE PROTEIN"/>
    <property type="match status" value="1"/>
</dbReference>
<dbReference type="Proteomes" id="UP000504610">
    <property type="component" value="Chromosome 6"/>
</dbReference>
<feature type="region of interest" description="Disordered" evidence="2">
    <location>
        <begin position="249"/>
        <end position="286"/>
    </location>
</feature>
<feature type="coiled-coil region" evidence="1">
    <location>
        <begin position="27"/>
        <end position="79"/>
    </location>
</feature>
<evidence type="ECO:0000256" key="2">
    <source>
        <dbReference type="SAM" id="MobiDB-lite"/>
    </source>
</evidence>
<dbReference type="PANTHER" id="PTHR35992">
    <property type="entry name" value="CYTOMATRIX PROTEIN-LIKE PROTEIN"/>
    <property type="match status" value="1"/>
</dbReference>
<gene>
    <name evidence="4" type="primary">LOC108806278</name>
</gene>
<protein>
    <submittedName>
        <fullName evidence="4">Uncharacterized protein LOC108806278</fullName>
    </submittedName>
</protein>
<reference evidence="3" key="1">
    <citation type="journal article" date="2019" name="Database">
        <title>The radish genome database (RadishGD): an integrated information resource for radish genomics.</title>
        <authorList>
            <person name="Yu H.J."/>
            <person name="Baek S."/>
            <person name="Lee Y.J."/>
            <person name="Cho A."/>
            <person name="Mun J.H."/>
        </authorList>
    </citation>
    <scope>NUCLEOTIDE SEQUENCE [LARGE SCALE GENOMIC DNA]</scope>
    <source>
        <strain evidence="3">cv. WK10039</strain>
    </source>
</reference>
<organism evidence="3 4">
    <name type="scientific">Raphanus sativus</name>
    <name type="common">Radish</name>
    <name type="synonym">Raphanus raphanistrum var. sativus</name>
    <dbReference type="NCBI Taxonomy" id="3726"/>
    <lineage>
        <taxon>Eukaryota</taxon>
        <taxon>Viridiplantae</taxon>
        <taxon>Streptophyta</taxon>
        <taxon>Embryophyta</taxon>
        <taxon>Tracheophyta</taxon>
        <taxon>Spermatophyta</taxon>
        <taxon>Magnoliopsida</taxon>
        <taxon>eudicotyledons</taxon>
        <taxon>Gunneridae</taxon>
        <taxon>Pentapetalae</taxon>
        <taxon>rosids</taxon>
        <taxon>malvids</taxon>
        <taxon>Brassicales</taxon>
        <taxon>Brassicaceae</taxon>
        <taxon>Brassiceae</taxon>
        <taxon>Raphanus</taxon>
    </lineage>
</organism>
<reference evidence="4" key="2">
    <citation type="submission" date="2025-08" db="UniProtKB">
        <authorList>
            <consortium name="RefSeq"/>
        </authorList>
    </citation>
    <scope>IDENTIFICATION</scope>
    <source>
        <tissue evidence="4">Leaf</tissue>
    </source>
</reference>
<dbReference type="KEGG" id="rsz:108806278"/>
<evidence type="ECO:0000313" key="4">
    <source>
        <dbReference type="RefSeq" id="XP_018433848.2"/>
    </source>
</evidence>
<name>A0A6J0JDZ8_RAPSA</name>